<dbReference type="GO" id="GO:0016627">
    <property type="term" value="F:oxidoreductase activity, acting on the CH-CH group of donors"/>
    <property type="evidence" value="ECO:0007669"/>
    <property type="project" value="InterPro"/>
</dbReference>
<evidence type="ECO:0000256" key="3">
    <source>
        <dbReference type="ARBA" id="ARBA00022630"/>
    </source>
</evidence>
<feature type="domain" description="Acyl-CoA oxidase/dehydrogenase middle" evidence="7">
    <location>
        <begin position="156"/>
        <end position="257"/>
    </location>
</feature>
<keyword evidence="10" id="KW-1185">Reference proteome</keyword>
<evidence type="ECO:0000256" key="5">
    <source>
        <dbReference type="RuleBase" id="RU362125"/>
    </source>
</evidence>
<evidence type="ECO:0000256" key="4">
    <source>
        <dbReference type="ARBA" id="ARBA00022827"/>
    </source>
</evidence>
<dbReference type="Pfam" id="PF02770">
    <property type="entry name" value="Acyl-CoA_dh_M"/>
    <property type="match status" value="1"/>
</dbReference>
<protein>
    <submittedName>
        <fullName evidence="9">Acyl-CoA dehydrogenase family protein</fullName>
    </submittedName>
</protein>
<name>A0A6N1VJY3_9HYPH</name>
<reference evidence="9 10" key="1">
    <citation type="submission" date="2020-06" db="EMBL/GenBank/DDBJ databases">
        <title>Oricola thermophila sp. nov. isolated from a tidal sediments.</title>
        <authorList>
            <person name="Kwon K.K."/>
            <person name="Yang S.-H."/>
            <person name="Park M.-J."/>
        </authorList>
    </citation>
    <scope>NUCLEOTIDE SEQUENCE [LARGE SCALE GENOMIC DNA]</scope>
    <source>
        <strain evidence="9 10">MEBiC13590</strain>
    </source>
</reference>
<dbReference type="PANTHER" id="PTHR42803:SF1">
    <property type="entry name" value="BROAD-SPECIFICITY LINEAR ACYL-COA DEHYDROGENASE FADE5"/>
    <property type="match status" value="1"/>
</dbReference>
<dbReference type="InterPro" id="IPR046373">
    <property type="entry name" value="Acyl-CoA_Oxase/DH_mid-dom_sf"/>
</dbReference>
<dbReference type="Pfam" id="PF02771">
    <property type="entry name" value="Acyl-CoA_dh_N"/>
    <property type="match status" value="1"/>
</dbReference>
<evidence type="ECO:0000256" key="2">
    <source>
        <dbReference type="ARBA" id="ARBA00009347"/>
    </source>
</evidence>
<dbReference type="KEGG" id="orm:HTY61_17345"/>
<keyword evidence="4 5" id="KW-0274">FAD</keyword>
<evidence type="ECO:0000313" key="9">
    <source>
        <dbReference type="EMBL" id="QKV20085.1"/>
    </source>
</evidence>
<keyword evidence="3 5" id="KW-0285">Flavoprotein</keyword>
<dbReference type="Proteomes" id="UP000509367">
    <property type="component" value="Chromosome"/>
</dbReference>
<evidence type="ECO:0000259" key="6">
    <source>
        <dbReference type="Pfam" id="PF00441"/>
    </source>
</evidence>
<dbReference type="Gene3D" id="1.10.540.10">
    <property type="entry name" value="Acyl-CoA dehydrogenase/oxidase, N-terminal domain"/>
    <property type="match status" value="1"/>
</dbReference>
<sequence>MKPFSTPVADMLFSLNEVAGARRITGWDDELAGEIAGHFAVFAEGEIAPLDEPGDVQGARLENGRVRMPDGFRHAYDAWVEQGWPGLTAPEEFGGQGMGGAIAALVSEIFSGACHSLQMVVGLVPGAIRTIMRFGTDDQKTRMVPPLASGEWLATMCLTEPGAGSDLSRIRCRATEAADGWRIDGEKIFISGGDQDLSRGILHLVLARTSDNGIKGLSLFLCHSERSDGSRNGVSVARIEEKMGLHASPTCQLVFDGAEAELVGRPGEGLRAMFTLMNHARLDVALQGAAHAARAHDIASAYAAERIQGRNGDGQPAKLEEHADVRRMLDRMDSLAIGARAIAHLALVVLETGENPGLVEFLTPVAKVFCTEAGMEAAELGVQVLGGYGYLREYRVEQTCRDARITAIYEGANGIHAGALAGRGLRVGDGAESFAGLIAGIADETGSVSVGDAAKLWVEARDKVREAGDTGALAHDFMQLTGLVLFLAVWARIGARSGQSPQPARYARVAASVARRTPHDIRAAWGKLMAEAAFRGS</sequence>
<dbReference type="Gene3D" id="1.20.140.10">
    <property type="entry name" value="Butyryl-CoA Dehydrogenase, subunit A, domain 3"/>
    <property type="match status" value="1"/>
</dbReference>
<dbReference type="InterPro" id="IPR013786">
    <property type="entry name" value="AcylCoA_DH/ox_N"/>
</dbReference>
<accession>A0A6N1VJY3</accession>
<dbReference type="PANTHER" id="PTHR42803">
    <property type="entry name" value="ACYL-COA DEHYDROGENASE"/>
    <property type="match status" value="1"/>
</dbReference>
<organism evidence="9 10">
    <name type="scientific">Oricola thermophila</name>
    <dbReference type="NCBI Taxonomy" id="2742145"/>
    <lineage>
        <taxon>Bacteria</taxon>
        <taxon>Pseudomonadati</taxon>
        <taxon>Pseudomonadota</taxon>
        <taxon>Alphaproteobacteria</taxon>
        <taxon>Hyphomicrobiales</taxon>
        <taxon>Ahrensiaceae</taxon>
        <taxon>Oricola</taxon>
    </lineage>
</organism>
<dbReference type="Pfam" id="PF00441">
    <property type="entry name" value="Acyl-CoA_dh_1"/>
    <property type="match status" value="1"/>
</dbReference>
<dbReference type="InterPro" id="IPR009075">
    <property type="entry name" value="AcylCo_DH/oxidase_C"/>
</dbReference>
<comment type="similarity">
    <text evidence="2 5">Belongs to the acyl-CoA dehydrogenase family.</text>
</comment>
<dbReference type="InterPro" id="IPR037069">
    <property type="entry name" value="AcylCoA_DH/ox_N_sf"/>
</dbReference>
<comment type="cofactor">
    <cofactor evidence="1 5">
        <name>FAD</name>
        <dbReference type="ChEBI" id="CHEBI:57692"/>
    </cofactor>
</comment>
<proteinExistence type="inferred from homology"/>
<feature type="domain" description="Acyl-CoA dehydrogenase/oxidase N-terminal" evidence="8">
    <location>
        <begin position="42"/>
        <end position="151"/>
    </location>
</feature>
<dbReference type="SUPFAM" id="SSF56645">
    <property type="entry name" value="Acyl-CoA dehydrogenase NM domain-like"/>
    <property type="match status" value="1"/>
</dbReference>
<evidence type="ECO:0000259" key="7">
    <source>
        <dbReference type="Pfam" id="PF02770"/>
    </source>
</evidence>
<dbReference type="InterPro" id="IPR009100">
    <property type="entry name" value="AcylCoA_DH/oxidase_NM_dom_sf"/>
</dbReference>
<dbReference type="Gene3D" id="2.40.110.10">
    <property type="entry name" value="Butyryl-CoA Dehydrogenase, subunit A, domain 2"/>
    <property type="match status" value="1"/>
</dbReference>
<dbReference type="InterPro" id="IPR036250">
    <property type="entry name" value="AcylCo_DH-like_C"/>
</dbReference>
<dbReference type="InterPro" id="IPR006091">
    <property type="entry name" value="Acyl-CoA_Oxase/DH_mid-dom"/>
</dbReference>
<dbReference type="InterPro" id="IPR052166">
    <property type="entry name" value="Diverse_Acyl-CoA_DH"/>
</dbReference>
<dbReference type="AlphaFoldDB" id="A0A6N1VJY3"/>
<keyword evidence="5" id="KW-0560">Oxidoreductase</keyword>
<evidence type="ECO:0000313" key="10">
    <source>
        <dbReference type="Proteomes" id="UP000509367"/>
    </source>
</evidence>
<evidence type="ECO:0000259" key="8">
    <source>
        <dbReference type="Pfam" id="PF02771"/>
    </source>
</evidence>
<gene>
    <name evidence="9" type="ORF">HTY61_17345</name>
</gene>
<dbReference type="RefSeq" id="WP_175277976.1">
    <property type="nucleotide sequence ID" value="NZ_CP054836.1"/>
</dbReference>
<dbReference type="SUPFAM" id="SSF47203">
    <property type="entry name" value="Acyl-CoA dehydrogenase C-terminal domain-like"/>
    <property type="match status" value="1"/>
</dbReference>
<evidence type="ECO:0000256" key="1">
    <source>
        <dbReference type="ARBA" id="ARBA00001974"/>
    </source>
</evidence>
<dbReference type="EMBL" id="CP054836">
    <property type="protein sequence ID" value="QKV20085.1"/>
    <property type="molecule type" value="Genomic_DNA"/>
</dbReference>
<feature type="domain" description="Acyl-CoA dehydrogenase/oxidase C-terminal" evidence="6">
    <location>
        <begin position="267"/>
        <end position="423"/>
    </location>
</feature>
<dbReference type="GO" id="GO:0050660">
    <property type="term" value="F:flavin adenine dinucleotide binding"/>
    <property type="evidence" value="ECO:0007669"/>
    <property type="project" value="InterPro"/>
</dbReference>